<dbReference type="SUPFAM" id="SSF51366">
    <property type="entry name" value="Ribulose-phoshate binding barrel"/>
    <property type="match status" value="1"/>
</dbReference>
<accession>A0ABV8GSC2</accession>
<evidence type="ECO:0000313" key="8">
    <source>
        <dbReference type="EMBL" id="MFC4015119.1"/>
    </source>
</evidence>
<proteinExistence type="inferred from homology"/>
<dbReference type="Pfam" id="PF04131">
    <property type="entry name" value="NanE"/>
    <property type="match status" value="1"/>
</dbReference>
<dbReference type="Proteomes" id="UP001595851">
    <property type="component" value="Unassembled WGS sequence"/>
</dbReference>
<evidence type="ECO:0000256" key="6">
    <source>
        <dbReference type="ARBA" id="ARBA00023235"/>
    </source>
</evidence>
<evidence type="ECO:0000313" key="9">
    <source>
        <dbReference type="Proteomes" id="UP001595851"/>
    </source>
</evidence>
<keyword evidence="6 8" id="KW-0413">Isomerase</keyword>
<gene>
    <name evidence="8" type="ORF">ACFOY2_48445</name>
</gene>
<evidence type="ECO:0000256" key="7">
    <source>
        <dbReference type="ARBA" id="ARBA00023277"/>
    </source>
</evidence>
<evidence type="ECO:0000256" key="2">
    <source>
        <dbReference type="ARBA" id="ARBA00002147"/>
    </source>
</evidence>
<sequence length="232" mass="23918">MTVATDPVSAIEGGLVVSCQAPEGHPLRDPDVMALLARCAEQGGAAGLRVNGPADVRAVRAVTDLPVIGLTKVTRPGIRPLITPGFALCEELVRAGADVVALEVTDEVAPVAGDLMGLVKRVRADLGVPVMADVSTLEEGLRAWSWGADVVSTTLSGYTPYTASGMEPDLELVGELASRGVRTVAEGRLRTGGHVTGAFERGAWAVVVGAAITDPVAITRRLAAAAPGRTRR</sequence>
<keyword evidence="7" id="KW-0119">Carbohydrate metabolism</keyword>
<dbReference type="GO" id="GO:0047465">
    <property type="term" value="F:N-acylglucosamine-6-phosphate 2-epimerase activity"/>
    <property type="evidence" value="ECO:0007669"/>
    <property type="project" value="UniProtKB-EC"/>
</dbReference>
<dbReference type="NCBIfam" id="NF002231">
    <property type="entry name" value="PRK01130.1"/>
    <property type="match status" value="1"/>
</dbReference>
<dbReference type="RefSeq" id="WP_379534939.1">
    <property type="nucleotide sequence ID" value="NZ_JBHSBI010000040.1"/>
</dbReference>
<organism evidence="8 9">
    <name type="scientific">Nonomuraea purpurea</name>
    <dbReference type="NCBI Taxonomy" id="1849276"/>
    <lineage>
        <taxon>Bacteria</taxon>
        <taxon>Bacillati</taxon>
        <taxon>Actinomycetota</taxon>
        <taxon>Actinomycetes</taxon>
        <taxon>Streptosporangiales</taxon>
        <taxon>Streptosporangiaceae</taxon>
        <taxon>Nonomuraea</taxon>
    </lineage>
</organism>
<comment type="catalytic activity">
    <reaction evidence="1">
        <text>an N-acyl-D-glucosamine 6-phosphate = an N-acyl-D-mannosamine 6-phosphate</text>
        <dbReference type="Rhea" id="RHEA:23932"/>
        <dbReference type="ChEBI" id="CHEBI:57599"/>
        <dbReference type="ChEBI" id="CHEBI:57666"/>
        <dbReference type="EC" id="5.1.3.9"/>
    </reaction>
</comment>
<evidence type="ECO:0000256" key="4">
    <source>
        <dbReference type="ARBA" id="ARBA00007439"/>
    </source>
</evidence>
<dbReference type="InterPro" id="IPR007260">
    <property type="entry name" value="NanE"/>
</dbReference>
<dbReference type="InterPro" id="IPR013785">
    <property type="entry name" value="Aldolase_TIM"/>
</dbReference>
<dbReference type="CDD" id="cd04729">
    <property type="entry name" value="NanE"/>
    <property type="match status" value="1"/>
</dbReference>
<dbReference type="Gene3D" id="3.20.20.70">
    <property type="entry name" value="Aldolase class I"/>
    <property type="match status" value="1"/>
</dbReference>
<comment type="similarity">
    <text evidence="4">Belongs to the NanE family.</text>
</comment>
<dbReference type="PANTHER" id="PTHR36204:SF1">
    <property type="entry name" value="N-ACETYLMANNOSAMINE-6-PHOSPHATE 2-EPIMERASE-RELATED"/>
    <property type="match status" value="1"/>
</dbReference>
<keyword evidence="9" id="KW-1185">Reference proteome</keyword>
<dbReference type="EC" id="5.1.3.9" evidence="5"/>
<evidence type="ECO:0000256" key="5">
    <source>
        <dbReference type="ARBA" id="ARBA00013180"/>
    </source>
</evidence>
<dbReference type="InterPro" id="IPR011060">
    <property type="entry name" value="RibuloseP-bd_barrel"/>
</dbReference>
<name>A0ABV8GSC2_9ACTN</name>
<reference evidence="9" key="1">
    <citation type="journal article" date="2019" name="Int. J. Syst. Evol. Microbiol.">
        <title>The Global Catalogue of Microorganisms (GCM) 10K type strain sequencing project: providing services to taxonomists for standard genome sequencing and annotation.</title>
        <authorList>
            <consortium name="The Broad Institute Genomics Platform"/>
            <consortium name="The Broad Institute Genome Sequencing Center for Infectious Disease"/>
            <person name="Wu L."/>
            <person name="Ma J."/>
        </authorList>
    </citation>
    <scope>NUCLEOTIDE SEQUENCE [LARGE SCALE GENOMIC DNA]</scope>
    <source>
        <strain evidence="9">TBRC 1276</strain>
    </source>
</reference>
<comment type="pathway">
    <text evidence="3">Amino-sugar metabolism; N-acetylneuraminate degradation; D-fructose 6-phosphate from N-acetylneuraminate: step 3/5.</text>
</comment>
<evidence type="ECO:0000256" key="1">
    <source>
        <dbReference type="ARBA" id="ARBA00000056"/>
    </source>
</evidence>
<dbReference type="PANTHER" id="PTHR36204">
    <property type="entry name" value="N-ACETYLMANNOSAMINE-6-PHOSPHATE 2-EPIMERASE-RELATED"/>
    <property type="match status" value="1"/>
</dbReference>
<dbReference type="EMBL" id="JBHSBI010000040">
    <property type="protein sequence ID" value="MFC4015119.1"/>
    <property type="molecule type" value="Genomic_DNA"/>
</dbReference>
<evidence type="ECO:0000256" key="3">
    <source>
        <dbReference type="ARBA" id="ARBA00005081"/>
    </source>
</evidence>
<comment type="function">
    <text evidence="2">Converts N-acetylmannosamine-6-phosphate (ManNAc-6-P) to N-acetylglucosamine-6-phosphate (GlcNAc-6-P).</text>
</comment>
<protein>
    <recommendedName>
        <fullName evidence="5">N-acylglucosamine-6-phosphate 2-epimerase</fullName>
        <ecNumber evidence="5">5.1.3.9</ecNumber>
    </recommendedName>
</protein>
<comment type="caution">
    <text evidence="8">The sequence shown here is derived from an EMBL/GenBank/DDBJ whole genome shotgun (WGS) entry which is preliminary data.</text>
</comment>